<dbReference type="AlphaFoldDB" id="A0A6A2ZUQ2"/>
<accession>A0A6A2ZUQ2</accession>
<feature type="repeat" description="WD" evidence="1">
    <location>
        <begin position="6"/>
        <end position="31"/>
    </location>
</feature>
<sequence length="87" mass="9356">MSAGASSIFVSSSLDGSCKVWELLSGRLLRTLVYPSSVTAIALHPLEHFLFSGSVNGKIFVKVLDVGAVEDLFVTMEDQAFVLKGHK</sequence>
<organism evidence="2 3">
    <name type="scientific">Hibiscus syriacus</name>
    <name type="common">Rose of Sharon</name>
    <dbReference type="NCBI Taxonomy" id="106335"/>
    <lineage>
        <taxon>Eukaryota</taxon>
        <taxon>Viridiplantae</taxon>
        <taxon>Streptophyta</taxon>
        <taxon>Embryophyta</taxon>
        <taxon>Tracheophyta</taxon>
        <taxon>Spermatophyta</taxon>
        <taxon>Magnoliopsida</taxon>
        <taxon>eudicotyledons</taxon>
        <taxon>Gunneridae</taxon>
        <taxon>Pentapetalae</taxon>
        <taxon>rosids</taxon>
        <taxon>malvids</taxon>
        <taxon>Malvales</taxon>
        <taxon>Malvaceae</taxon>
        <taxon>Malvoideae</taxon>
        <taxon>Hibiscus</taxon>
    </lineage>
</organism>
<dbReference type="PANTHER" id="PTHR18763">
    <property type="entry name" value="WD-REPEAT PROTEIN 18"/>
    <property type="match status" value="1"/>
</dbReference>
<dbReference type="GO" id="GO:0006261">
    <property type="term" value="P:DNA-templated DNA replication"/>
    <property type="evidence" value="ECO:0007669"/>
    <property type="project" value="TreeGrafter"/>
</dbReference>
<evidence type="ECO:0000313" key="2">
    <source>
        <dbReference type="EMBL" id="KAE8695009.1"/>
    </source>
</evidence>
<evidence type="ECO:0000256" key="1">
    <source>
        <dbReference type="PROSITE-ProRule" id="PRU00221"/>
    </source>
</evidence>
<dbReference type="Gene3D" id="2.130.10.10">
    <property type="entry name" value="YVTN repeat-like/Quinoprotein amine dehydrogenase"/>
    <property type="match status" value="1"/>
</dbReference>
<keyword evidence="3" id="KW-1185">Reference proteome</keyword>
<dbReference type="InterPro" id="IPR036322">
    <property type="entry name" value="WD40_repeat_dom_sf"/>
</dbReference>
<proteinExistence type="predicted"/>
<dbReference type="InterPro" id="IPR015943">
    <property type="entry name" value="WD40/YVTN_repeat-like_dom_sf"/>
</dbReference>
<name>A0A6A2ZUQ2_HIBSY</name>
<dbReference type="EMBL" id="VEPZ02001097">
    <property type="protein sequence ID" value="KAE8695009.1"/>
    <property type="molecule type" value="Genomic_DNA"/>
</dbReference>
<gene>
    <name evidence="2" type="ORF">F3Y22_tig00110747pilonHSYRG00082</name>
</gene>
<protein>
    <submittedName>
        <fullName evidence="2">Uncharacterized protein</fullName>
    </submittedName>
</protein>
<comment type="caution">
    <text evidence="2">The sequence shown here is derived from an EMBL/GenBank/DDBJ whole genome shotgun (WGS) entry which is preliminary data.</text>
</comment>
<dbReference type="SUPFAM" id="SSF50978">
    <property type="entry name" value="WD40 repeat-like"/>
    <property type="match status" value="1"/>
</dbReference>
<dbReference type="GO" id="GO:0006364">
    <property type="term" value="P:rRNA processing"/>
    <property type="evidence" value="ECO:0007669"/>
    <property type="project" value="TreeGrafter"/>
</dbReference>
<keyword evidence="1" id="KW-0853">WD repeat</keyword>
<dbReference type="InterPro" id="IPR001680">
    <property type="entry name" value="WD40_rpt"/>
</dbReference>
<dbReference type="Proteomes" id="UP000436088">
    <property type="component" value="Unassembled WGS sequence"/>
</dbReference>
<dbReference type="GO" id="GO:0005656">
    <property type="term" value="C:nuclear pre-replicative complex"/>
    <property type="evidence" value="ECO:0007669"/>
    <property type="project" value="TreeGrafter"/>
</dbReference>
<reference evidence="2" key="1">
    <citation type="submission" date="2019-09" db="EMBL/GenBank/DDBJ databases">
        <title>Draft genome information of white flower Hibiscus syriacus.</title>
        <authorList>
            <person name="Kim Y.-M."/>
        </authorList>
    </citation>
    <scope>NUCLEOTIDE SEQUENCE [LARGE SCALE GENOMIC DNA]</scope>
    <source>
        <strain evidence="2">YM2019G1</strain>
    </source>
</reference>
<evidence type="ECO:0000313" key="3">
    <source>
        <dbReference type="Proteomes" id="UP000436088"/>
    </source>
</evidence>
<dbReference type="PANTHER" id="PTHR18763:SF4">
    <property type="entry name" value="PROTEIN ROOT INITIATION DEFECTIVE 3-LIKE"/>
    <property type="match status" value="1"/>
</dbReference>
<dbReference type="Pfam" id="PF00400">
    <property type="entry name" value="WD40"/>
    <property type="match status" value="2"/>
</dbReference>
<dbReference type="InterPro" id="IPR045227">
    <property type="entry name" value="WDR18/Ipi3/RID3"/>
</dbReference>
<dbReference type="GO" id="GO:0120330">
    <property type="term" value="C:rixosome complex"/>
    <property type="evidence" value="ECO:0007669"/>
    <property type="project" value="TreeGrafter"/>
</dbReference>
<dbReference type="PROSITE" id="PS50082">
    <property type="entry name" value="WD_REPEATS_2"/>
    <property type="match status" value="1"/>
</dbReference>